<feature type="domain" description="XdhC Rossmann" evidence="2">
    <location>
        <begin position="209"/>
        <end position="353"/>
    </location>
</feature>
<dbReference type="PANTHER" id="PTHR30388:SF6">
    <property type="entry name" value="XANTHINE DEHYDROGENASE SUBUNIT A-RELATED"/>
    <property type="match status" value="1"/>
</dbReference>
<proteinExistence type="predicted"/>
<reference evidence="3 4" key="1">
    <citation type="journal article" date="2023" name="Microbiol. Resour. Announc.">
        <title>Complete Genome Sequence of Imperialibacter roseus strain P4T.</title>
        <authorList>
            <person name="Tizabi D.R."/>
            <person name="Bachvaroff T."/>
            <person name="Hill R.T."/>
        </authorList>
    </citation>
    <scope>NUCLEOTIDE SEQUENCE [LARGE SCALE GENOMIC DNA]</scope>
    <source>
        <strain evidence="3 4">P4T</strain>
    </source>
</reference>
<dbReference type="Pfam" id="PF02625">
    <property type="entry name" value="XdhC_CoxI"/>
    <property type="match status" value="1"/>
</dbReference>
<dbReference type="InterPro" id="IPR052698">
    <property type="entry name" value="MoCofactor_Util/Proc"/>
</dbReference>
<dbReference type="PANTHER" id="PTHR30388">
    <property type="entry name" value="ALDEHYDE OXIDOREDUCTASE MOLYBDENUM COFACTOR ASSEMBLY PROTEIN"/>
    <property type="match status" value="1"/>
</dbReference>
<dbReference type="Gene3D" id="3.40.50.720">
    <property type="entry name" value="NAD(P)-binding Rossmann-like Domain"/>
    <property type="match status" value="1"/>
</dbReference>
<dbReference type="Proteomes" id="UP001302349">
    <property type="component" value="Chromosome"/>
</dbReference>
<dbReference type="RefSeq" id="WP_317488207.1">
    <property type="nucleotide sequence ID" value="NZ_CP136051.1"/>
</dbReference>
<evidence type="ECO:0000259" key="1">
    <source>
        <dbReference type="Pfam" id="PF02625"/>
    </source>
</evidence>
<accession>A0ABZ0IK94</accession>
<dbReference type="Pfam" id="PF13478">
    <property type="entry name" value="XdhC_C"/>
    <property type="match status" value="1"/>
</dbReference>
<sequence>MKEAKSIIEAYRKVNFSTQKAALATVMRVHGSSYRRPGARMLMTDDGRWTGAISGGCLEGDALRKARQAILNNRPSLVTYDTMDDNSATSLGVGLGCNGIIDVLIEPINELDIFNSIHLLEKFVEKGELAVMATVFDSSIAENPYQGQRFLLNGLGEKYSTIGHANLEELIAADAQKAFVANRPAICQYTVDEAMVEVLVETLHPGIQLVIFGGGFDAAPVTSMAKNLGWAVTVTDDCIAHLGAKRFPDAENVTLCQRDQVSTDIVFKRFSAAILMSHNYKYDYAVLKELIKNPPAYLGIMGPKKRFDKMVDQLKEEGIYPGDAWAATVHSPIGLDLGAETPDEIALSVIAEIQAFFNNSKGGYLKHLDGPIHDRSAYDDRLLNNIYEQLNATGSKKGKA</sequence>
<organism evidence="3 4">
    <name type="scientific">Imperialibacter roseus</name>
    <dbReference type="NCBI Taxonomy" id="1324217"/>
    <lineage>
        <taxon>Bacteria</taxon>
        <taxon>Pseudomonadati</taxon>
        <taxon>Bacteroidota</taxon>
        <taxon>Cytophagia</taxon>
        <taxon>Cytophagales</taxon>
        <taxon>Flammeovirgaceae</taxon>
        <taxon>Imperialibacter</taxon>
    </lineage>
</organism>
<keyword evidence="4" id="KW-1185">Reference proteome</keyword>
<dbReference type="InterPro" id="IPR003777">
    <property type="entry name" value="XdhC_CoxI"/>
</dbReference>
<dbReference type="InterPro" id="IPR027051">
    <property type="entry name" value="XdhC_Rossmann_dom"/>
</dbReference>
<name>A0ABZ0IK94_9BACT</name>
<evidence type="ECO:0000313" key="3">
    <source>
        <dbReference type="EMBL" id="WOK05447.1"/>
    </source>
</evidence>
<protein>
    <submittedName>
        <fullName evidence="3">XdhC/CoxI family protein</fullName>
    </submittedName>
</protein>
<evidence type="ECO:0000313" key="4">
    <source>
        <dbReference type="Proteomes" id="UP001302349"/>
    </source>
</evidence>
<feature type="domain" description="XdhC- CoxI" evidence="1">
    <location>
        <begin position="19"/>
        <end position="81"/>
    </location>
</feature>
<gene>
    <name evidence="3" type="ORF">RT717_20440</name>
</gene>
<dbReference type="EMBL" id="CP136051">
    <property type="protein sequence ID" value="WOK05447.1"/>
    <property type="molecule type" value="Genomic_DNA"/>
</dbReference>
<evidence type="ECO:0000259" key="2">
    <source>
        <dbReference type="Pfam" id="PF13478"/>
    </source>
</evidence>